<dbReference type="SUPFAM" id="SSF52025">
    <property type="entry name" value="PA domain"/>
    <property type="match status" value="2"/>
</dbReference>
<dbReference type="InterPro" id="IPR039373">
    <property type="entry name" value="Peptidase_M28B"/>
</dbReference>
<comment type="caution">
    <text evidence="1">The sequence shown here is derived from an EMBL/GenBank/DDBJ whole genome shotgun (WGS) entry which is preliminary data.</text>
</comment>
<dbReference type="InterPro" id="IPR046450">
    <property type="entry name" value="PA_dom_sf"/>
</dbReference>
<reference evidence="2" key="1">
    <citation type="submission" date="2024-04" db="EMBL/GenBank/DDBJ databases">
        <title>Salinicola lusitanus LLJ914,a marine bacterium isolated from the Okinawa Trough.</title>
        <authorList>
            <person name="Li J."/>
        </authorList>
    </citation>
    <scope>NUCLEOTIDE SEQUENCE [LARGE SCALE GENOMIC DNA]</scope>
</reference>
<dbReference type="Gene3D" id="3.40.630.10">
    <property type="entry name" value="Zn peptidases"/>
    <property type="match status" value="1"/>
</dbReference>
<evidence type="ECO:0008006" key="3">
    <source>
        <dbReference type="Google" id="ProtNLM"/>
    </source>
</evidence>
<dbReference type="Proteomes" id="UP001460270">
    <property type="component" value="Unassembled WGS sequence"/>
</dbReference>
<evidence type="ECO:0000313" key="2">
    <source>
        <dbReference type="Proteomes" id="UP001460270"/>
    </source>
</evidence>
<dbReference type="EMBL" id="JBBPFD010000018">
    <property type="protein sequence ID" value="KAK7889275.1"/>
    <property type="molecule type" value="Genomic_DNA"/>
</dbReference>
<dbReference type="PANTHER" id="PTHR10404:SF32">
    <property type="entry name" value="INACTIVE N-ACETYLATED-ALPHA-LINKED ACIDIC DIPEPTIDASE-LIKE PROTEIN 2"/>
    <property type="match status" value="1"/>
</dbReference>
<name>A0AAW0N5J5_9GOBI</name>
<dbReference type="SUPFAM" id="SSF53187">
    <property type="entry name" value="Zn-dependent exopeptidases"/>
    <property type="match status" value="1"/>
</dbReference>
<evidence type="ECO:0000313" key="1">
    <source>
        <dbReference type="EMBL" id="KAK7889275.1"/>
    </source>
</evidence>
<dbReference type="AlphaFoldDB" id="A0AAW0N5J5"/>
<protein>
    <recommendedName>
        <fullName evidence="3">Peptidase M28 domain-containing protein</fullName>
    </recommendedName>
</protein>
<dbReference type="PANTHER" id="PTHR10404">
    <property type="entry name" value="N-ACETYLATED-ALPHA-LINKED ACIDIC DIPEPTIDASE"/>
    <property type="match status" value="1"/>
</dbReference>
<organism evidence="1 2">
    <name type="scientific">Mugilogobius chulae</name>
    <name type="common">yellowstripe goby</name>
    <dbReference type="NCBI Taxonomy" id="88201"/>
    <lineage>
        <taxon>Eukaryota</taxon>
        <taxon>Metazoa</taxon>
        <taxon>Chordata</taxon>
        <taxon>Craniata</taxon>
        <taxon>Vertebrata</taxon>
        <taxon>Euteleostomi</taxon>
        <taxon>Actinopterygii</taxon>
        <taxon>Neopterygii</taxon>
        <taxon>Teleostei</taxon>
        <taxon>Neoteleostei</taxon>
        <taxon>Acanthomorphata</taxon>
        <taxon>Gobiaria</taxon>
        <taxon>Gobiiformes</taxon>
        <taxon>Gobioidei</taxon>
        <taxon>Gobiidae</taxon>
        <taxon>Gobionellinae</taxon>
        <taxon>Mugilogobius</taxon>
    </lineage>
</organism>
<dbReference type="Gene3D" id="3.50.30.30">
    <property type="match status" value="1"/>
</dbReference>
<keyword evidence="2" id="KW-1185">Reference proteome</keyword>
<sequence length="397" mass="42971">MCLLICKCRLGVRGETNPLEYICPGEVVDVNYGSVEDLRKVKQKMNVTNQIAVMKLGRAPLLYKDLLLSSLLTASTPPSCFNVIGQSKQWFELQPNPLLSLLSRLGFGGALLYVDPCDAPQGQNMWNQAFSVTLNPGGDPAQVGVSKEETGSLSSLLVQPISPSLAQTLLSAPITERAEACTPLATPPNTEPRSITLTVGNQWAYRKIYNVIGFLKGKKNPDRYVLVGSHHDAQRGGGASAIQTELVAAFSDQTKKGWVPDRTTVFCSWGDQPSVTSAPTSGESALCKHSSSSRLTVISSVEQLFRWSVSESSKVKWSFEGLGEAADASRSGVMCSLAPYMSFFHSISRTENRVVLQSSAVAYVSLDCPVRGTETLRASASPSLLQLTSDIQREYLI</sequence>
<gene>
    <name evidence="1" type="ORF">WMY93_024835</name>
</gene>
<accession>A0AAW0N5J5</accession>
<proteinExistence type="predicted"/>